<dbReference type="InterPro" id="IPR032675">
    <property type="entry name" value="LRR_dom_sf"/>
</dbReference>
<dbReference type="GO" id="GO:0031146">
    <property type="term" value="P:SCF-dependent proteasomal ubiquitin-dependent protein catabolic process"/>
    <property type="evidence" value="ECO:0007669"/>
    <property type="project" value="TreeGrafter"/>
</dbReference>
<dbReference type="PANTHER" id="PTHR13318">
    <property type="entry name" value="PARTNER OF PAIRED, ISOFORM B-RELATED"/>
    <property type="match status" value="1"/>
</dbReference>
<dbReference type="AlphaFoldDB" id="A0A5B9RA10"/>
<keyword evidence="1" id="KW-0732">Signal</keyword>
<protein>
    <submittedName>
        <fullName evidence="2">Leucine Rich repeats (2 copies)</fullName>
    </submittedName>
</protein>
<sequence length="1042" mass="115489" precursor="true">MRRLILGMLLFGGGLWEAALMAADPDRATDSALGTVRPSVEVVGICNIPFDDDGWWDAQGQKIPSEQIPDFAVAKPGQAMKNLEPMQSERLVVIKAVVPGTSTVNVQIPGQSISIRLPEFVDGVPWKQLQEEAKRAGEKWQPVHAREIVYGIGTRVKVTRKDRFMTAHVTVSQGQWNSIGVRPRRRDEANPMTFQLDSLSHDLRAKLDDQVVRVMAEDKQGELHAPSANAQVRAKGKVVGYQAWFRQPPAEIVNFHLQTRPSQSFVFHDLPLMGGELSAVDKVRAAGGVFAGDLDVLTYEHPADQPADLDWCGVRDGDLTLIPQIKSLQRMYLASEWLTDKGLEPLVAADPLQHLRIVSPHVTGAALANTPPRLKTLEVQGVALQTLQSSDLAALPSRDTLQHLKLWSTVLTDDNVATLAQFKQLKTLVADGSQLTDTGMAELAKLAELERLDLGVVHCTAAGIGALAGLKQLRELNVRGQAVTDAALAELASLESLERIDLRDCPISDAGIEHLNRIPVIQHLDTRGTSVTRRAYDLLKTRHENVRITIPDPPPAEAIDIDVVVRDDEGTPLENARVTLFASPDDGGSAVNGWYPPDPLPPLNHGVTDSSGSYQVRIAPPSENYIVAWVSTPDGGLQVAFKRRGSHAKLSYEIVMPTSELRLKLVDAQGRPASGVDVAPIRIEASRFNQFEVPFSLLESVVWKTSDQEGRVTLPHVDPRKLHRLGFRSLAFGNQMTDYKREFPEEEFVIELLSVMPVESRVNTSVPTDFGRFTGVLFSESYGRGGEGVWARNRFTWVPFELTDDGRLAEAWLSEGRVELVDQTDYADTDRRRIEPNADARHIKSDEPAFLDLQLVERIPLRGVVRLLPSWEPASRFEFQVQRANPTGRRRTVTTDPSGRFTLWMLPGEFRLTANRFYRSSYASIADYQWRNGRFGGRYEALAEAPTTELPPVDLAGMDTIRGRLVDEVGAPLRQSVIGFPVEETQDVRNCVGTRSDGDGDFEAVYPYTHPPRFWRGTGDKTPYRILQQDPLILTPADAALD</sequence>
<feature type="signal peptide" evidence="1">
    <location>
        <begin position="1"/>
        <end position="22"/>
    </location>
</feature>
<organism evidence="2 3">
    <name type="scientific">Roseimaritima ulvae</name>
    <dbReference type="NCBI Taxonomy" id="980254"/>
    <lineage>
        <taxon>Bacteria</taxon>
        <taxon>Pseudomonadati</taxon>
        <taxon>Planctomycetota</taxon>
        <taxon>Planctomycetia</taxon>
        <taxon>Pirellulales</taxon>
        <taxon>Pirellulaceae</taxon>
        <taxon>Roseimaritima</taxon>
    </lineage>
</organism>
<dbReference type="KEGG" id="rul:UC8_57670"/>
<evidence type="ECO:0000313" key="2">
    <source>
        <dbReference type="EMBL" id="QEG43713.1"/>
    </source>
</evidence>
<name>A0A5B9RA10_9BACT</name>
<gene>
    <name evidence="2" type="ORF">UC8_57670</name>
</gene>
<dbReference type="OrthoDB" id="213120at2"/>
<dbReference type="Proteomes" id="UP000325286">
    <property type="component" value="Chromosome"/>
</dbReference>
<dbReference type="SMART" id="SM00367">
    <property type="entry name" value="LRR_CC"/>
    <property type="match status" value="3"/>
</dbReference>
<dbReference type="EMBL" id="CP042914">
    <property type="protein sequence ID" value="QEG43713.1"/>
    <property type="molecule type" value="Genomic_DNA"/>
</dbReference>
<reference evidence="2 3" key="1">
    <citation type="submission" date="2019-08" db="EMBL/GenBank/DDBJ databases">
        <title>Deep-cultivation of Planctomycetes and their phenomic and genomic characterization uncovers novel biology.</title>
        <authorList>
            <person name="Wiegand S."/>
            <person name="Jogler M."/>
            <person name="Boedeker C."/>
            <person name="Pinto D."/>
            <person name="Vollmers J."/>
            <person name="Rivas-Marin E."/>
            <person name="Kohn T."/>
            <person name="Peeters S.H."/>
            <person name="Heuer A."/>
            <person name="Rast P."/>
            <person name="Oberbeckmann S."/>
            <person name="Bunk B."/>
            <person name="Jeske O."/>
            <person name="Meyerdierks A."/>
            <person name="Storesund J.E."/>
            <person name="Kallscheuer N."/>
            <person name="Luecker S."/>
            <person name="Lage O.M."/>
            <person name="Pohl T."/>
            <person name="Merkel B.J."/>
            <person name="Hornburger P."/>
            <person name="Mueller R.-W."/>
            <person name="Bruemmer F."/>
            <person name="Labrenz M."/>
            <person name="Spormann A.M."/>
            <person name="Op den Camp H."/>
            <person name="Overmann J."/>
            <person name="Amann R."/>
            <person name="Jetten M.S.M."/>
            <person name="Mascher T."/>
            <person name="Medema M.H."/>
            <person name="Devos D.P."/>
            <person name="Kaster A.-K."/>
            <person name="Ovreas L."/>
            <person name="Rohde M."/>
            <person name="Galperin M.Y."/>
            <person name="Jogler C."/>
        </authorList>
    </citation>
    <scope>NUCLEOTIDE SEQUENCE [LARGE SCALE GENOMIC DNA]</scope>
    <source>
        <strain evidence="2 3">UC8</strain>
    </source>
</reference>
<dbReference type="RefSeq" id="WP_148080629.1">
    <property type="nucleotide sequence ID" value="NZ_CP042914.1"/>
</dbReference>
<accession>A0A5B9RA10</accession>
<keyword evidence="3" id="KW-1185">Reference proteome</keyword>
<dbReference type="GO" id="GO:0019005">
    <property type="term" value="C:SCF ubiquitin ligase complex"/>
    <property type="evidence" value="ECO:0007669"/>
    <property type="project" value="TreeGrafter"/>
</dbReference>
<proteinExistence type="predicted"/>
<dbReference type="InterPro" id="IPR006553">
    <property type="entry name" value="Leu-rich_rpt_Cys-con_subtyp"/>
</dbReference>
<dbReference type="Gene3D" id="3.80.10.10">
    <property type="entry name" value="Ribonuclease Inhibitor"/>
    <property type="match status" value="2"/>
</dbReference>
<evidence type="ECO:0000256" key="1">
    <source>
        <dbReference type="SAM" id="SignalP"/>
    </source>
</evidence>
<dbReference type="PANTHER" id="PTHR13318:SF105">
    <property type="entry name" value="F-BOX_LRR-REPEAT PROTEIN 3"/>
    <property type="match status" value="1"/>
</dbReference>
<dbReference type="SUPFAM" id="SSF52047">
    <property type="entry name" value="RNI-like"/>
    <property type="match status" value="1"/>
</dbReference>
<feature type="chain" id="PRO_5022792250" evidence="1">
    <location>
        <begin position="23"/>
        <end position="1042"/>
    </location>
</feature>
<evidence type="ECO:0000313" key="3">
    <source>
        <dbReference type="Proteomes" id="UP000325286"/>
    </source>
</evidence>